<reference evidence="1" key="1">
    <citation type="submission" date="2010-03" db="EMBL/GenBank/DDBJ databases">
        <title>Annotation of Blastomyces dermatitidis strain ATCC 18188.</title>
        <authorList>
            <consortium name="The Broad Institute Genome Sequencing Platform"/>
            <consortium name="Broad Institute Genome Sequencing Center for Infectious Disease."/>
            <person name="Cuomo C."/>
            <person name="Klein B."/>
            <person name="Sullivan T."/>
            <person name="Heitman J."/>
            <person name="Young S."/>
            <person name="Zeng Q."/>
            <person name="Gargeya S."/>
            <person name="Alvarado L."/>
            <person name="Berlin A.M."/>
            <person name="Chapman S.B."/>
            <person name="Chen Z."/>
            <person name="Freedman E."/>
            <person name="Gellesch M."/>
            <person name="Goldberg J."/>
            <person name="Griggs A."/>
            <person name="Gujja S."/>
            <person name="Heilman E."/>
            <person name="Heiman D."/>
            <person name="Howarth C."/>
            <person name="Mehta T."/>
            <person name="Neiman D."/>
            <person name="Pearson M."/>
            <person name="Roberts A."/>
            <person name="Saif S."/>
            <person name="Shea T."/>
            <person name="Shenoy N."/>
            <person name="Sisk P."/>
            <person name="Stolte C."/>
            <person name="Sykes S."/>
            <person name="White J."/>
            <person name="Yandava C."/>
            <person name="Haas B."/>
            <person name="Nusbaum C."/>
            <person name="Birren B."/>
        </authorList>
    </citation>
    <scope>NUCLEOTIDE SEQUENCE</scope>
    <source>
        <strain evidence="1">ATCC 18188</strain>
    </source>
</reference>
<dbReference type="OrthoDB" id="4500473at2759"/>
<name>A0A0J9ERC3_AJEDA</name>
<dbReference type="AlphaFoldDB" id="A0A0J9ERC3"/>
<organism evidence="1">
    <name type="scientific">Ajellomyces dermatitidis (strain ATCC 18188 / CBS 674.68)</name>
    <name type="common">Blastomyces dermatitidis</name>
    <dbReference type="NCBI Taxonomy" id="653446"/>
    <lineage>
        <taxon>Eukaryota</taxon>
        <taxon>Fungi</taxon>
        <taxon>Dikarya</taxon>
        <taxon>Ascomycota</taxon>
        <taxon>Pezizomycotina</taxon>
        <taxon>Eurotiomycetes</taxon>
        <taxon>Eurotiomycetidae</taxon>
        <taxon>Onygenales</taxon>
        <taxon>Ajellomycetaceae</taxon>
        <taxon>Blastomyces</taxon>
    </lineage>
</organism>
<dbReference type="EMBL" id="GG749488">
    <property type="protein sequence ID" value="KMW68576.1"/>
    <property type="molecule type" value="Genomic_DNA"/>
</dbReference>
<proteinExistence type="predicted"/>
<dbReference type="Proteomes" id="UP000007802">
    <property type="component" value="Unassembled WGS sequence"/>
</dbReference>
<evidence type="ECO:0000313" key="1">
    <source>
        <dbReference type="EMBL" id="KMW68576.1"/>
    </source>
</evidence>
<protein>
    <submittedName>
        <fullName evidence="1">Uncharacterized protein</fullName>
    </submittedName>
</protein>
<gene>
    <name evidence="1" type="ORF">BDDG_12900</name>
</gene>
<accession>A0A0J9ERC3</accession>
<sequence>MAEHLWEDVGKITGIKTATKPGKATYDGVDKRDAAAKLKVSAPLHPGGGVPVKLGAEGGGYHNSGDIYLEGTPQDNFVFAYQLRKIHIDWRKKTRLGDLVGGADLHGEGPSIRIRDIACVNKIASRSLITK</sequence>